<protein>
    <submittedName>
        <fullName evidence="3">Uncharacterized protein</fullName>
    </submittedName>
</protein>
<feature type="compositionally biased region" description="Polar residues" evidence="1">
    <location>
        <begin position="1"/>
        <end position="16"/>
    </location>
</feature>
<feature type="transmembrane region" description="Helical" evidence="2">
    <location>
        <begin position="87"/>
        <end position="107"/>
    </location>
</feature>
<feature type="compositionally biased region" description="Polar residues" evidence="1">
    <location>
        <begin position="120"/>
        <end position="137"/>
    </location>
</feature>
<feature type="transmembrane region" description="Helical" evidence="2">
    <location>
        <begin position="410"/>
        <end position="428"/>
    </location>
</feature>
<evidence type="ECO:0000313" key="3">
    <source>
        <dbReference type="EMBL" id="CCA68175.1"/>
    </source>
</evidence>
<reference evidence="3 4" key="1">
    <citation type="journal article" date="2011" name="PLoS Pathog.">
        <title>Endophytic Life Strategies Decoded by Genome and Transcriptome Analyses of the Mutualistic Root Symbiont Piriformospora indica.</title>
        <authorList>
            <person name="Zuccaro A."/>
            <person name="Lahrmann U."/>
            <person name="Guldener U."/>
            <person name="Langen G."/>
            <person name="Pfiffi S."/>
            <person name="Biedenkopf D."/>
            <person name="Wong P."/>
            <person name="Samans B."/>
            <person name="Grimm C."/>
            <person name="Basiewicz M."/>
            <person name="Murat C."/>
            <person name="Martin F."/>
            <person name="Kogel K.H."/>
        </authorList>
    </citation>
    <scope>NUCLEOTIDE SEQUENCE [LARGE SCALE GENOMIC DNA]</scope>
    <source>
        <strain evidence="3 4">DSM 11827</strain>
    </source>
</reference>
<proteinExistence type="predicted"/>
<dbReference type="EMBL" id="CAFZ01000027">
    <property type="protein sequence ID" value="CCA68175.1"/>
    <property type="molecule type" value="Genomic_DNA"/>
</dbReference>
<dbReference type="eggNOG" id="ENOG502SPP2">
    <property type="taxonomic scope" value="Eukaryota"/>
</dbReference>
<dbReference type="OrthoDB" id="2923771at2759"/>
<dbReference type="AlphaFoldDB" id="G4TA25"/>
<keyword evidence="2" id="KW-1133">Transmembrane helix</keyword>
<dbReference type="InterPro" id="IPR027948">
    <property type="entry name" value="DUF4436"/>
</dbReference>
<feature type="transmembrane region" description="Helical" evidence="2">
    <location>
        <begin position="440"/>
        <end position="460"/>
    </location>
</feature>
<dbReference type="HOGENOM" id="CLU_041457_0_0_1"/>
<organism evidence="3 4">
    <name type="scientific">Serendipita indica (strain DSM 11827)</name>
    <name type="common">Root endophyte fungus</name>
    <name type="synonym">Piriformospora indica</name>
    <dbReference type="NCBI Taxonomy" id="1109443"/>
    <lineage>
        <taxon>Eukaryota</taxon>
        <taxon>Fungi</taxon>
        <taxon>Dikarya</taxon>
        <taxon>Basidiomycota</taxon>
        <taxon>Agaricomycotina</taxon>
        <taxon>Agaricomycetes</taxon>
        <taxon>Sebacinales</taxon>
        <taxon>Serendipitaceae</taxon>
        <taxon>Serendipita</taxon>
    </lineage>
</organism>
<sequence length="474" mass="52837">MTSPYEKNPASPSSPSGYFDVQRKPNEIEVQSPTSDRTFMEKVRVVDGSSSSPPSCKDQPPPEQKYTRQWFKQSWNSAIHVGRLPRAVYGAIGLCIVIIWFGVMLAFNKDEEKYKGNGGRSRSSQTHGSSVPQTQTHGLNQNGNGLLGLSGSYIQFDAMKHTLTITWSGIYRRDNKSDWVPLGDRYDSNSASFYVPFGIYRDVDALPWDFLWNSTSKEIAQNGTFFLLETSSDPDLTVGYMYRVDNLTAPPVGYVGSHKWDSFDTDIGFVQTERGNVWNAPLVSYPFDVWEGSITFSASDTFQNTYDYTPGGNVFGLDAIQMKDSTLNWRFSFDANNTCVSQKRWDWTDLSTFSDACNMEITFTARRPPVVKFAAVAAVIVNWTSALFIFVLTCEAIVMRRRYMLEGTDILSVCFTALFALPTIRALLPGAPEYGATLDLVGVLPCTVLVALCTVAVSIAKLNKRKHAAMENQG</sequence>
<feature type="region of interest" description="Disordered" evidence="1">
    <location>
        <begin position="114"/>
        <end position="141"/>
    </location>
</feature>
<dbReference type="Proteomes" id="UP000007148">
    <property type="component" value="Unassembled WGS sequence"/>
</dbReference>
<comment type="caution">
    <text evidence="3">The sequence shown here is derived from an EMBL/GenBank/DDBJ whole genome shotgun (WGS) entry which is preliminary data.</text>
</comment>
<keyword evidence="2" id="KW-0472">Membrane</keyword>
<gene>
    <name evidence="3" type="ORF">PIIN_02041</name>
</gene>
<evidence type="ECO:0000256" key="2">
    <source>
        <dbReference type="SAM" id="Phobius"/>
    </source>
</evidence>
<feature type="region of interest" description="Disordered" evidence="1">
    <location>
        <begin position="1"/>
        <end position="66"/>
    </location>
</feature>
<keyword evidence="4" id="KW-1185">Reference proteome</keyword>
<dbReference type="STRING" id="1109443.G4TA25"/>
<feature type="transmembrane region" description="Helical" evidence="2">
    <location>
        <begin position="373"/>
        <end position="398"/>
    </location>
</feature>
<evidence type="ECO:0000256" key="1">
    <source>
        <dbReference type="SAM" id="MobiDB-lite"/>
    </source>
</evidence>
<keyword evidence="2" id="KW-0812">Transmembrane</keyword>
<accession>G4TA25</accession>
<dbReference type="InParanoid" id="G4TA25"/>
<evidence type="ECO:0000313" key="4">
    <source>
        <dbReference type="Proteomes" id="UP000007148"/>
    </source>
</evidence>
<dbReference type="Pfam" id="PF14494">
    <property type="entry name" value="DUF4436"/>
    <property type="match status" value="1"/>
</dbReference>
<name>G4TA25_SERID</name>